<dbReference type="SUPFAM" id="SSF50916">
    <property type="entry name" value="Rap30/74 interaction domains"/>
    <property type="match status" value="1"/>
</dbReference>
<evidence type="ECO:0000256" key="3">
    <source>
        <dbReference type="ARBA" id="ARBA00023015"/>
    </source>
</evidence>
<sequence length="515" mass="56774">MVQHKACYPLPNGSLVTEAEVLFMLLLGIQFQEYNVRTNSSGDKNYFIGRFVTGLPGFSKKKNADNKWSLHKEGLQGRQVTDALREKYKNKPWLLEDETGQYQYHGQLEGSQSATYYLLMMQGKEFVAIPAGSWYNFNKVAQYKQLTLEEAEEKMKNRRRTADGYQRWMMKAANNGPAAFGEVEKLDDKETGGAAGGGRGRKKQTGDEEEGNVSDKGEEDEEEEAERKNRLGLNKRSGDDDEEGPRGGDHDLDDDDIEKGDDWEHEEIFTDDDEAVGNDPEEREDLAPEVPAPPEIKQDEEDEDDANEEEGGLSKSGKELKKLLGRAAGMNDSDAEDDDDDEEEDEIGLSPVLAPKQKDVPKEEPADNSPMKSAPSASARSTPPTSKSSKGKRKSNGDDMKTTNGGPPKKVKTENEPKSSAKDEGPSASKVTATAKGTPSSSVKTGSTSSAGPVTEDEIRAVLLQKAPVTTQDLVAKFKARLKSQEDKKAFADILRRISKIQKTNGPNYVVLRDK</sequence>
<feature type="compositionally biased region" description="Acidic residues" evidence="9">
    <location>
        <begin position="269"/>
        <end position="284"/>
    </location>
</feature>
<dbReference type="GO" id="GO:0005674">
    <property type="term" value="C:transcription factor TFIIF complex"/>
    <property type="evidence" value="ECO:0007669"/>
    <property type="project" value="TreeGrafter"/>
</dbReference>
<proteinExistence type="inferred from homology"/>
<keyword evidence="11" id="KW-1185">Reference proteome</keyword>
<evidence type="ECO:0000256" key="1">
    <source>
        <dbReference type="ARBA" id="ARBA00004123"/>
    </source>
</evidence>
<dbReference type="InterPro" id="IPR008851">
    <property type="entry name" value="TFIIF-alpha"/>
</dbReference>
<evidence type="ECO:0000256" key="2">
    <source>
        <dbReference type="ARBA" id="ARBA00005249"/>
    </source>
</evidence>
<protein>
    <recommendedName>
        <fullName evidence="8">Transcription initiation factor IIF subunit alpha</fullName>
    </recommendedName>
</protein>
<comment type="similarity">
    <text evidence="2 8">Belongs to the TFIIF alpha subunit family.</text>
</comment>
<comment type="subcellular location">
    <subcellularLocation>
        <location evidence="1 8">Nucleus</location>
    </subcellularLocation>
</comment>
<dbReference type="InterPro" id="IPR036388">
    <property type="entry name" value="WH-like_DNA-bd_sf"/>
</dbReference>
<dbReference type="AlphaFoldDB" id="A0AA38ZIV1"/>
<feature type="compositionally biased region" description="Acidic residues" evidence="9">
    <location>
        <begin position="333"/>
        <end position="347"/>
    </location>
</feature>
<evidence type="ECO:0000256" key="9">
    <source>
        <dbReference type="SAM" id="MobiDB-lite"/>
    </source>
</evidence>
<keyword evidence="5 8" id="KW-0804">Transcription</keyword>
<gene>
    <name evidence="10" type="ORF">PVL29_012516</name>
</gene>
<dbReference type="PANTHER" id="PTHR13011:SF0">
    <property type="entry name" value="GENERAL TRANSCRIPTION FACTOR IIF SUBUNIT 1"/>
    <property type="match status" value="1"/>
</dbReference>
<feature type="compositionally biased region" description="Basic and acidic residues" evidence="9">
    <location>
        <begin position="411"/>
        <end position="425"/>
    </location>
</feature>
<keyword evidence="6 8" id="KW-0539">Nucleus</keyword>
<reference evidence="10 11" key="1">
    <citation type="journal article" date="2023" name="BMC Biotechnol.">
        <title>Vitis rotundifolia cv Carlos genome sequencing.</title>
        <authorList>
            <person name="Huff M."/>
            <person name="Hulse-Kemp A."/>
            <person name="Scheffler B."/>
            <person name="Youngblood R."/>
            <person name="Simpson S."/>
            <person name="Babiker E."/>
            <person name="Staton M."/>
        </authorList>
    </citation>
    <scope>NUCLEOTIDE SEQUENCE [LARGE SCALE GENOMIC DNA]</scope>
    <source>
        <tissue evidence="10">Leaf</tissue>
    </source>
</reference>
<feature type="compositionally biased region" description="Low complexity" evidence="9">
    <location>
        <begin position="437"/>
        <end position="452"/>
    </location>
</feature>
<dbReference type="GO" id="GO:0006367">
    <property type="term" value="P:transcription initiation at RNA polymerase II promoter"/>
    <property type="evidence" value="ECO:0007669"/>
    <property type="project" value="InterPro"/>
</dbReference>
<dbReference type="InterPro" id="IPR011039">
    <property type="entry name" value="TFIIF_interaction"/>
</dbReference>
<keyword evidence="4 8" id="KW-0238">DNA-binding</keyword>
<dbReference type="GO" id="GO:0016251">
    <property type="term" value="F:RNA polymerase II general transcription initiation factor activity"/>
    <property type="evidence" value="ECO:0007669"/>
    <property type="project" value="TreeGrafter"/>
</dbReference>
<evidence type="ECO:0000256" key="6">
    <source>
        <dbReference type="ARBA" id="ARBA00023242"/>
    </source>
</evidence>
<organism evidence="10 11">
    <name type="scientific">Vitis rotundifolia</name>
    <name type="common">Muscadine grape</name>
    <dbReference type="NCBI Taxonomy" id="103349"/>
    <lineage>
        <taxon>Eukaryota</taxon>
        <taxon>Viridiplantae</taxon>
        <taxon>Streptophyta</taxon>
        <taxon>Embryophyta</taxon>
        <taxon>Tracheophyta</taxon>
        <taxon>Spermatophyta</taxon>
        <taxon>Magnoliopsida</taxon>
        <taxon>eudicotyledons</taxon>
        <taxon>Gunneridae</taxon>
        <taxon>Pentapetalae</taxon>
        <taxon>rosids</taxon>
        <taxon>Vitales</taxon>
        <taxon>Vitaceae</taxon>
        <taxon>Viteae</taxon>
        <taxon>Vitis</taxon>
    </lineage>
</organism>
<evidence type="ECO:0000256" key="5">
    <source>
        <dbReference type="ARBA" id="ARBA00023163"/>
    </source>
</evidence>
<dbReference type="GO" id="GO:0001096">
    <property type="term" value="F:TFIIF-class transcription factor complex binding"/>
    <property type="evidence" value="ECO:0007669"/>
    <property type="project" value="TreeGrafter"/>
</dbReference>
<feature type="compositionally biased region" description="Low complexity" evidence="9">
    <location>
        <begin position="372"/>
        <end position="388"/>
    </location>
</feature>
<evidence type="ECO:0000313" key="10">
    <source>
        <dbReference type="EMBL" id="KAJ9689886.1"/>
    </source>
</evidence>
<dbReference type="SUPFAM" id="SSF46785">
    <property type="entry name" value="Winged helix' DNA-binding domain"/>
    <property type="match status" value="1"/>
</dbReference>
<feature type="compositionally biased region" description="Basic and acidic residues" evidence="9">
    <location>
        <begin position="182"/>
        <end position="191"/>
    </location>
</feature>
<dbReference type="Gene3D" id="1.10.10.10">
    <property type="entry name" value="Winged helix-like DNA-binding domain superfamily/Winged helix DNA-binding domain"/>
    <property type="match status" value="1"/>
</dbReference>
<dbReference type="Proteomes" id="UP001168098">
    <property type="component" value="Unassembled WGS sequence"/>
</dbReference>
<dbReference type="GO" id="GO:0003677">
    <property type="term" value="F:DNA binding"/>
    <property type="evidence" value="ECO:0007669"/>
    <property type="project" value="UniProtKB-KW"/>
</dbReference>
<comment type="function">
    <text evidence="7 8">TFIIF is a general transcription initiation factor that binds to RNA polymerase II and helps to recruit it to the initiation complex in collaboration with TFIIB. It promotes transcription elongation.</text>
</comment>
<dbReference type="EMBL" id="JARBHA010000010">
    <property type="protein sequence ID" value="KAJ9689886.1"/>
    <property type="molecule type" value="Genomic_DNA"/>
</dbReference>
<evidence type="ECO:0000256" key="7">
    <source>
        <dbReference type="ARBA" id="ARBA00025232"/>
    </source>
</evidence>
<accession>A0AA38ZIV1</accession>
<comment type="caution">
    <text evidence="10">The sequence shown here is derived from an EMBL/GenBank/DDBJ whole genome shotgun (WGS) entry which is preliminary data.</text>
</comment>
<feature type="compositionally biased region" description="Acidic residues" evidence="9">
    <location>
        <begin position="207"/>
        <end position="224"/>
    </location>
</feature>
<dbReference type="PANTHER" id="PTHR13011">
    <property type="entry name" value="TFIIF-ALPHA"/>
    <property type="match status" value="1"/>
</dbReference>
<dbReference type="GO" id="GO:0032968">
    <property type="term" value="P:positive regulation of transcription elongation by RNA polymerase II"/>
    <property type="evidence" value="ECO:0007669"/>
    <property type="project" value="InterPro"/>
</dbReference>
<feature type="compositionally biased region" description="Acidic residues" evidence="9">
    <location>
        <begin position="298"/>
        <end position="311"/>
    </location>
</feature>
<keyword evidence="3 8" id="KW-0805">Transcription regulation</keyword>
<dbReference type="Pfam" id="PF05793">
    <property type="entry name" value="TFIIF_alpha"/>
    <property type="match status" value="1"/>
</dbReference>
<name>A0AA38ZIV1_VITRO</name>
<evidence type="ECO:0000256" key="8">
    <source>
        <dbReference type="RuleBase" id="RU366044"/>
    </source>
</evidence>
<feature type="compositionally biased region" description="Basic and acidic residues" evidence="9">
    <location>
        <begin position="356"/>
        <end position="365"/>
    </location>
</feature>
<evidence type="ECO:0000313" key="11">
    <source>
        <dbReference type="Proteomes" id="UP001168098"/>
    </source>
</evidence>
<evidence type="ECO:0000256" key="4">
    <source>
        <dbReference type="ARBA" id="ARBA00023125"/>
    </source>
</evidence>
<feature type="region of interest" description="Disordered" evidence="9">
    <location>
        <begin position="179"/>
        <end position="454"/>
    </location>
</feature>
<dbReference type="InterPro" id="IPR036390">
    <property type="entry name" value="WH_DNA-bd_sf"/>
</dbReference>